<protein>
    <recommendedName>
        <fullName evidence="2">inorganic diphosphatase</fullName>
        <ecNumber evidence="2">3.6.1.1</ecNumber>
    </recommendedName>
</protein>
<organism evidence="7 8">
    <name type="scientific">Streptomyces malaysiensis</name>
    <dbReference type="NCBI Taxonomy" id="92644"/>
    <lineage>
        <taxon>Bacteria</taxon>
        <taxon>Bacillati</taxon>
        <taxon>Actinomycetota</taxon>
        <taxon>Actinomycetes</taxon>
        <taxon>Kitasatosporales</taxon>
        <taxon>Streptomycetaceae</taxon>
        <taxon>Streptomyces</taxon>
        <taxon>Streptomyces violaceusniger group</taxon>
    </lineage>
</organism>
<keyword evidence="8" id="KW-1185">Reference proteome</keyword>
<evidence type="ECO:0000256" key="3">
    <source>
        <dbReference type="ARBA" id="ARBA00022723"/>
    </source>
</evidence>
<evidence type="ECO:0000256" key="6">
    <source>
        <dbReference type="SAM" id="MobiDB-lite"/>
    </source>
</evidence>
<dbReference type="InterPro" id="IPR036649">
    <property type="entry name" value="Pyrophosphatase_sf"/>
</dbReference>
<evidence type="ECO:0000256" key="1">
    <source>
        <dbReference type="ARBA" id="ARBA00001946"/>
    </source>
</evidence>
<feature type="region of interest" description="Disordered" evidence="6">
    <location>
        <begin position="20"/>
        <end position="57"/>
    </location>
</feature>
<comment type="cofactor">
    <cofactor evidence="1">
        <name>Mg(2+)</name>
        <dbReference type="ChEBI" id="CHEBI:18420"/>
    </cofactor>
</comment>
<dbReference type="Pfam" id="PF00719">
    <property type="entry name" value="Pyrophosphatase"/>
    <property type="match status" value="1"/>
</dbReference>
<dbReference type="InterPro" id="IPR008162">
    <property type="entry name" value="Pyrophosphatase"/>
</dbReference>
<evidence type="ECO:0000313" key="7">
    <source>
        <dbReference type="EMBL" id="QPI61055.1"/>
    </source>
</evidence>
<evidence type="ECO:0000313" key="8">
    <source>
        <dbReference type="Proteomes" id="UP000663421"/>
    </source>
</evidence>
<keyword evidence="5" id="KW-0460">Magnesium</keyword>
<evidence type="ECO:0000256" key="5">
    <source>
        <dbReference type="ARBA" id="ARBA00022842"/>
    </source>
</evidence>
<dbReference type="SUPFAM" id="SSF50324">
    <property type="entry name" value="Inorganic pyrophosphatase"/>
    <property type="match status" value="1"/>
</dbReference>
<proteinExistence type="predicted"/>
<keyword evidence="3" id="KW-0479">Metal-binding</keyword>
<dbReference type="Proteomes" id="UP000663421">
    <property type="component" value="Chromosome"/>
</dbReference>
<evidence type="ECO:0000256" key="2">
    <source>
        <dbReference type="ARBA" id="ARBA00012146"/>
    </source>
</evidence>
<name>A0ABX6WKA4_STRMQ</name>
<reference evidence="7 8" key="1">
    <citation type="submission" date="2020-11" db="EMBL/GenBank/DDBJ databases">
        <title>Complete genome sequence unveiled secondary metabolic potentials in Streptomyces solisilvae HNM0141.</title>
        <authorList>
            <person name="Huang X."/>
        </authorList>
    </citation>
    <scope>NUCLEOTIDE SEQUENCE [LARGE SCALE GENOMIC DNA]</scope>
    <source>
        <strain evidence="7 8">HNM0141</strain>
    </source>
</reference>
<gene>
    <name evidence="7" type="ORF">I1A49_44620</name>
</gene>
<sequence length="168" mass="17778">MPRHSMPRIAVAVDATVADTARRDDETAGPLADASPSAHGKAGRAVSHGRVPDIPGDDGRPLEALVLIREPAIPRDETAARPIAVLHVAARDRGAGGVLCVAEAALCPDLVDLSDLPRRHARPEAWAEILTRLVPDRHRNAGLGPAGAADELLNTAWHARLPRTGRLE</sequence>
<dbReference type="EC" id="3.6.1.1" evidence="2"/>
<accession>A0ABX6WKA4</accession>
<evidence type="ECO:0000256" key="4">
    <source>
        <dbReference type="ARBA" id="ARBA00022801"/>
    </source>
</evidence>
<keyword evidence="4" id="KW-0378">Hydrolase</keyword>
<dbReference type="EMBL" id="CP065050">
    <property type="protein sequence ID" value="QPI61055.1"/>
    <property type="molecule type" value="Genomic_DNA"/>
</dbReference>